<dbReference type="PANTHER" id="PTHR46825">
    <property type="entry name" value="D-ALANYL-D-ALANINE-CARBOXYPEPTIDASE/ENDOPEPTIDASE AMPH"/>
    <property type="match status" value="1"/>
</dbReference>
<dbReference type="EC" id="3.4.16.4" evidence="3"/>
<dbReference type="PANTHER" id="PTHR46825:SF7">
    <property type="entry name" value="D-ALANYL-D-ALANINE CARBOXYPEPTIDASE"/>
    <property type="match status" value="1"/>
</dbReference>
<evidence type="ECO:0000259" key="2">
    <source>
        <dbReference type="Pfam" id="PF00144"/>
    </source>
</evidence>
<keyword evidence="4" id="KW-1185">Reference proteome</keyword>
<dbReference type="RefSeq" id="WP_184633956.1">
    <property type="nucleotide sequence ID" value="NZ_BAABKT010000005.1"/>
</dbReference>
<dbReference type="SUPFAM" id="SSF56601">
    <property type="entry name" value="beta-lactamase/transpeptidase-like"/>
    <property type="match status" value="1"/>
</dbReference>
<dbReference type="AlphaFoldDB" id="A0A841E9I6"/>
<dbReference type="InterPro" id="IPR001466">
    <property type="entry name" value="Beta-lactam-related"/>
</dbReference>
<dbReference type="Proteomes" id="UP000578077">
    <property type="component" value="Unassembled WGS sequence"/>
</dbReference>
<dbReference type="EMBL" id="JACHLY010000001">
    <property type="protein sequence ID" value="MBB5997743.1"/>
    <property type="molecule type" value="Genomic_DNA"/>
</dbReference>
<evidence type="ECO:0000313" key="3">
    <source>
        <dbReference type="EMBL" id="MBB5997743.1"/>
    </source>
</evidence>
<feature type="signal peptide" evidence="1">
    <location>
        <begin position="1"/>
        <end position="33"/>
    </location>
</feature>
<keyword evidence="3" id="KW-0378">Hydrolase</keyword>
<dbReference type="Gene3D" id="3.40.710.10">
    <property type="entry name" value="DD-peptidase/beta-lactamase superfamily"/>
    <property type="match status" value="1"/>
</dbReference>
<evidence type="ECO:0000256" key="1">
    <source>
        <dbReference type="SAM" id="SignalP"/>
    </source>
</evidence>
<accession>A0A841E9I6</accession>
<dbReference type="InterPro" id="IPR012338">
    <property type="entry name" value="Beta-lactam/transpept-like"/>
</dbReference>
<dbReference type="InterPro" id="IPR050491">
    <property type="entry name" value="AmpC-like"/>
</dbReference>
<keyword evidence="3" id="KW-0645">Protease</keyword>
<feature type="chain" id="PRO_5032787953" evidence="1">
    <location>
        <begin position="34"/>
        <end position="385"/>
    </location>
</feature>
<organism evidence="3 4">
    <name type="scientific">Streptomonospora salina</name>
    <dbReference type="NCBI Taxonomy" id="104205"/>
    <lineage>
        <taxon>Bacteria</taxon>
        <taxon>Bacillati</taxon>
        <taxon>Actinomycetota</taxon>
        <taxon>Actinomycetes</taxon>
        <taxon>Streptosporangiales</taxon>
        <taxon>Nocardiopsidaceae</taxon>
        <taxon>Streptomonospora</taxon>
    </lineage>
</organism>
<dbReference type="Pfam" id="PF00144">
    <property type="entry name" value="Beta-lactamase"/>
    <property type="match status" value="1"/>
</dbReference>
<reference evidence="3 4" key="1">
    <citation type="submission" date="2020-08" db="EMBL/GenBank/DDBJ databases">
        <title>Sequencing the genomes of 1000 actinobacteria strains.</title>
        <authorList>
            <person name="Klenk H.-P."/>
        </authorList>
    </citation>
    <scope>NUCLEOTIDE SEQUENCE [LARGE SCALE GENOMIC DNA]</scope>
    <source>
        <strain evidence="3 4">DSM 44593</strain>
    </source>
</reference>
<keyword evidence="1" id="KW-0732">Signal</keyword>
<keyword evidence="3" id="KW-0121">Carboxypeptidase</keyword>
<dbReference type="GO" id="GO:0009002">
    <property type="term" value="F:serine-type D-Ala-D-Ala carboxypeptidase activity"/>
    <property type="evidence" value="ECO:0007669"/>
    <property type="project" value="UniProtKB-EC"/>
</dbReference>
<gene>
    <name evidence="3" type="ORF">HNR25_001494</name>
</gene>
<sequence length="385" mass="41648">MNEHRLRRSRALVLFVSAAATTAVLASAPVAHAGERSPGSGRPATQAALESVVDNGTPGVIARVDRGKRSWNGTAGVADRERPGPRRPGEHFRIGSITKTFTAVTMLKLEAEGKLSLDDSVEEWLPGALDHDGYDGRSITLRRLLNHTSGVYDILRDRGFASRYTGSAFLEHRYDSWTPDELVEIATSHPPEFAAGTQWSYSNTNYLLAGMVIEAATGKSYGEAVDRRLLGPHLRKTVVPGFSSAVPEPHAQAYSRLFVDAPDAEVYDTTEFDPSMAGAAGEIISTTRDLNRFFGALLAGRILPADQQEELLAGVDTGNGYRYGLGVRTYPLPCGTMWGHDGDILGSVTYAVSSRDGSHVVSLNENANWNDDEHAENVITTEFCG</sequence>
<proteinExistence type="predicted"/>
<feature type="domain" description="Beta-lactamase-related" evidence="2">
    <location>
        <begin position="54"/>
        <end position="367"/>
    </location>
</feature>
<name>A0A841E9I6_9ACTN</name>
<protein>
    <submittedName>
        <fullName evidence="3">D-alanyl-D-alanine carboxypeptidase</fullName>
        <ecNumber evidence="3">3.4.16.4</ecNumber>
    </submittedName>
</protein>
<evidence type="ECO:0000313" key="4">
    <source>
        <dbReference type="Proteomes" id="UP000578077"/>
    </source>
</evidence>
<comment type="caution">
    <text evidence="3">The sequence shown here is derived from an EMBL/GenBank/DDBJ whole genome shotgun (WGS) entry which is preliminary data.</text>
</comment>